<keyword evidence="4" id="KW-1185">Reference proteome</keyword>
<evidence type="ECO:0000313" key="3">
    <source>
        <dbReference type="EMBL" id="AWM39993.1"/>
    </source>
</evidence>
<feature type="compositionally biased region" description="Basic and acidic residues" evidence="1">
    <location>
        <begin position="68"/>
        <end position="99"/>
    </location>
</feature>
<sequence>MHMVRRTHLYVGLFLFPWAILYGVTGFLFNHPTVLADAPTAHFSRADVVGTPLEFAPTPQEQATCRTGRAERPAETRRTIQAGHRERPLRDPRVVRGER</sequence>
<dbReference type="Proteomes" id="UP000245802">
    <property type="component" value="Chromosome"/>
</dbReference>
<name>A0A2Z3H1T6_9BACT</name>
<feature type="transmembrane region" description="Helical" evidence="2">
    <location>
        <begin position="9"/>
        <end position="29"/>
    </location>
</feature>
<reference evidence="3 4" key="1">
    <citation type="submission" date="2018-01" db="EMBL/GenBank/DDBJ databases">
        <title>G. obscuriglobus.</title>
        <authorList>
            <person name="Franke J."/>
            <person name="Blomberg W."/>
            <person name="Selmecki A."/>
        </authorList>
    </citation>
    <scope>NUCLEOTIDE SEQUENCE [LARGE SCALE GENOMIC DNA]</scope>
    <source>
        <strain evidence="3 4">DSM 5831</strain>
    </source>
</reference>
<keyword evidence="2" id="KW-1133">Transmembrane helix</keyword>
<keyword evidence="2" id="KW-0812">Transmembrane</keyword>
<dbReference type="AlphaFoldDB" id="A0A2Z3H1T6"/>
<feature type="region of interest" description="Disordered" evidence="1">
    <location>
        <begin position="59"/>
        <end position="99"/>
    </location>
</feature>
<dbReference type="EMBL" id="CP025958">
    <property type="protein sequence ID" value="AWM39993.1"/>
    <property type="molecule type" value="Genomic_DNA"/>
</dbReference>
<evidence type="ECO:0000256" key="1">
    <source>
        <dbReference type="SAM" id="MobiDB-lite"/>
    </source>
</evidence>
<dbReference type="KEGG" id="gog:C1280_25300"/>
<keyword evidence="2" id="KW-0472">Membrane</keyword>
<protein>
    <recommendedName>
        <fullName evidence="5">PepSY domain-containing protein</fullName>
    </recommendedName>
</protein>
<gene>
    <name evidence="3" type="ORF">C1280_25300</name>
</gene>
<organism evidence="3 4">
    <name type="scientific">Gemmata obscuriglobus</name>
    <dbReference type="NCBI Taxonomy" id="114"/>
    <lineage>
        <taxon>Bacteria</taxon>
        <taxon>Pseudomonadati</taxon>
        <taxon>Planctomycetota</taxon>
        <taxon>Planctomycetia</taxon>
        <taxon>Gemmatales</taxon>
        <taxon>Gemmataceae</taxon>
        <taxon>Gemmata</taxon>
    </lineage>
</organism>
<proteinExistence type="predicted"/>
<evidence type="ECO:0000313" key="4">
    <source>
        <dbReference type="Proteomes" id="UP000245802"/>
    </source>
</evidence>
<evidence type="ECO:0000256" key="2">
    <source>
        <dbReference type="SAM" id="Phobius"/>
    </source>
</evidence>
<evidence type="ECO:0008006" key="5">
    <source>
        <dbReference type="Google" id="ProtNLM"/>
    </source>
</evidence>
<accession>A0A2Z3H1T6</accession>